<reference evidence="5 6" key="1">
    <citation type="journal article" date="2012" name="J. Bacteriol.">
        <title>Genome Sequence of Fibrella aestuarina BUZ 2T, a Filamentous Marine Bacterium.</title>
        <authorList>
            <person name="Filippini M."/>
            <person name="Qi W."/>
            <person name="Blom J."/>
            <person name="Goesmann A."/>
            <person name="Smits T.H."/>
            <person name="Bagheri H.C."/>
        </authorList>
    </citation>
    <scope>NUCLEOTIDE SEQUENCE [LARGE SCALE GENOMIC DNA]</scope>
    <source>
        <strain evidence="6">BUZ 2T</strain>
    </source>
</reference>
<dbReference type="PANTHER" id="PTHR48107">
    <property type="entry name" value="NADPH-DEPENDENT ALDEHYDE REDUCTASE-LIKE PROTEIN, CHLOROPLASTIC-RELATED"/>
    <property type="match status" value="1"/>
</dbReference>
<dbReference type="STRING" id="1166018.FAES_3019"/>
<dbReference type="NCBIfam" id="NF005559">
    <property type="entry name" value="PRK07231.1"/>
    <property type="match status" value="1"/>
</dbReference>
<evidence type="ECO:0000256" key="2">
    <source>
        <dbReference type="ARBA" id="ARBA00023002"/>
    </source>
</evidence>
<gene>
    <name evidence="5" type="ORF">FAES_3019</name>
</gene>
<dbReference type="InterPro" id="IPR020904">
    <property type="entry name" value="Sc_DH/Rdtase_CS"/>
</dbReference>
<dbReference type="AlphaFoldDB" id="I0KA75"/>
<evidence type="ECO:0000256" key="3">
    <source>
        <dbReference type="ARBA" id="ARBA00067437"/>
    </source>
</evidence>
<dbReference type="InterPro" id="IPR002347">
    <property type="entry name" value="SDR_fam"/>
</dbReference>
<organism evidence="5 6">
    <name type="scientific">Fibrella aestuarina BUZ 2</name>
    <dbReference type="NCBI Taxonomy" id="1166018"/>
    <lineage>
        <taxon>Bacteria</taxon>
        <taxon>Pseudomonadati</taxon>
        <taxon>Bacteroidota</taxon>
        <taxon>Cytophagia</taxon>
        <taxon>Cytophagales</taxon>
        <taxon>Spirosomataceae</taxon>
        <taxon>Fibrella</taxon>
    </lineage>
</organism>
<dbReference type="Pfam" id="PF13561">
    <property type="entry name" value="adh_short_C2"/>
    <property type="match status" value="1"/>
</dbReference>
<protein>
    <recommendedName>
        <fullName evidence="3">Uncharacterized oxidoreductase YghA</fullName>
    </recommendedName>
</protein>
<dbReference type="PRINTS" id="PR00080">
    <property type="entry name" value="SDRFAMILY"/>
</dbReference>
<evidence type="ECO:0000256" key="1">
    <source>
        <dbReference type="ARBA" id="ARBA00006484"/>
    </source>
</evidence>
<dbReference type="KEGG" id="fae:FAES_3019"/>
<dbReference type="PROSITE" id="PS00061">
    <property type="entry name" value="ADH_SHORT"/>
    <property type="match status" value="1"/>
</dbReference>
<dbReference type="OrthoDB" id="9788235at2"/>
<dbReference type="HOGENOM" id="CLU_010194_4_1_10"/>
<dbReference type="EMBL" id="HE796683">
    <property type="protein sequence ID" value="CCH01028.1"/>
    <property type="molecule type" value="Genomic_DNA"/>
</dbReference>
<dbReference type="Proteomes" id="UP000011058">
    <property type="component" value="Chromosome"/>
</dbReference>
<dbReference type="PANTHER" id="PTHR48107:SF16">
    <property type="entry name" value="NADPH-DEPENDENT ALDEHYDE REDUCTASE 1, CHLOROPLASTIC"/>
    <property type="match status" value="1"/>
</dbReference>
<accession>I0KA75</accession>
<evidence type="ECO:0000313" key="5">
    <source>
        <dbReference type="EMBL" id="CCH01028.1"/>
    </source>
</evidence>
<keyword evidence="6" id="KW-1185">Reference proteome</keyword>
<comment type="similarity">
    <text evidence="1">Belongs to the short-chain dehydrogenases/reductases (SDR) family.</text>
</comment>
<dbReference type="GO" id="GO:0016614">
    <property type="term" value="F:oxidoreductase activity, acting on CH-OH group of donors"/>
    <property type="evidence" value="ECO:0007669"/>
    <property type="project" value="UniProtKB-ARBA"/>
</dbReference>
<dbReference type="PATRIC" id="fig|1166018.3.peg.4788"/>
<dbReference type="PRINTS" id="PR00081">
    <property type="entry name" value="GDHRDH"/>
</dbReference>
<dbReference type="FunFam" id="3.40.50.720:FF:000097">
    <property type="entry name" value="SDR family oxidoreductase"/>
    <property type="match status" value="1"/>
</dbReference>
<sequence length="301" mass="31994">MTPSTTQATTAVLQNPLTKYPQPPYGEQEQDTPGSDAQLTPKADHGETSYKGSGKLVGRKALITGGDSGIGRAVAIAFAREGADVLIAYLNEDDDARETARYVEEAGRKAVLVPGDIGEEAHCRQLVQRAVDELGGLDILVNNAAYQMAHESLQDITAEELDHTFRVNIFAMFHICKAAEEHLKPGSTVINTTSVNAYKPNAQLLAYAATKGAIQNFTANLAQVWAEKGIRVNCVAPGPVWTPLIPATMPPDKTSTFGQDVPLKRAGQPAELAPAYVFLASEDSSYATGSTVQITGGSPTI</sequence>
<dbReference type="eggNOG" id="COG1028">
    <property type="taxonomic scope" value="Bacteria"/>
</dbReference>
<feature type="compositionally biased region" description="Polar residues" evidence="4">
    <location>
        <begin position="1"/>
        <end position="17"/>
    </location>
</feature>
<keyword evidence="2" id="KW-0560">Oxidoreductase</keyword>
<feature type="region of interest" description="Disordered" evidence="4">
    <location>
        <begin position="1"/>
        <end position="52"/>
    </location>
</feature>
<proteinExistence type="inferred from homology"/>
<evidence type="ECO:0000256" key="4">
    <source>
        <dbReference type="SAM" id="MobiDB-lite"/>
    </source>
</evidence>
<dbReference type="CDD" id="cd05355">
    <property type="entry name" value="SDR_c1"/>
    <property type="match status" value="1"/>
</dbReference>
<dbReference type="RefSeq" id="WP_015332127.1">
    <property type="nucleotide sequence ID" value="NC_020054.1"/>
</dbReference>
<dbReference type="SUPFAM" id="SSF51735">
    <property type="entry name" value="NAD(P)-binding Rossmann-fold domains"/>
    <property type="match status" value="1"/>
</dbReference>
<name>I0KA75_9BACT</name>
<evidence type="ECO:0000313" key="6">
    <source>
        <dbReference type="Proteomes" id="UP000011058"/>
    </source>
</evidence>
<dbReference type="InterPro" id="IPR036291">
    <property type="entry name" value="NAD(P)-bd_dom_sf"/>
</dbReference>
<dbReference type="Gene3D" id="3.40.50.720">
    <property type="entry name" value="NAD(P)-binding Rossmann-like Domain"/>
    <property type="match status" value="1"/>
</dbReference>